<accession>A0A4R7BBK7</accession>
<dbReference type="GO" id="GO:0019136">
    <property type="term" value="F:deoxynucleoside kinase activity"/>
    <property type="evidence" value="ECO:0007669"/>
    <property type="project" value="InterPro"/>
</dbReference>
<feature type="binding site" evidence="2">
    <location>
        <begin position="11"/>
        <end position="19"/>
    </location>
    <ligand>
        <name>ATP</name>
        <dbReference type="ChEBI" id="CHEBI:30616"/>
    </ligand>
</feature>
<dbReference type="AlphaFoldDB" id="A0A4R7BBK7"/>
<dbReference type="Gene3D" id="3.40.50.300">
    <property type="entry name" value="P-loop containing nucleotide triphosphate hydrolases"/>
    <property type="match status" value="1"/>
</dbReference>
<dbReference type="PANTHER" id="PTHR10513">
    <property type="entry name" value="DEOXYNUCLEOSIDE KINASE"/>
    <property type="match status" value="1"/>
</dbReference>
<dbReference type="RefSeq" id="WP_133678681.1">
    <property type="nucleotide sequence ID" value="NZ_SNZP01000002.1"/>
</dbReference>
<proteinExistence type="predicted"/>
<dbReference type="OrthoDB" id="9776634at2"/>
<dbReference type="GO" id="GO:0005524">
    <property type="term" value="F:ATP binding"/>
    <property type="evidence" value="ECO:0007669"/>
    <property type="project" value="UniProtKB-KW"/>
</dbReference>
<dbReference type="GO" id="GO:0005737">
    <property type="term" value="C:cytoplasm"/>
    <property type="evidence" value="ECO:0007669"/>
    <property type="project" value="TreeGrafter"/>
</dbReference>
<keyword evidence="4" id="KW-0418">Kinase</keyword>
<keyword evidence="5" id="KW-1185">Reference proteome</keyword>
<name>A0A4R7BBK7_9NEIS</name>
<dbReference type="PIRSF" id="PIRSF000705">
    <property type="entry name" value="DNK"/>
    <property type="match status" value="1"/>
</dbReference>
<dbReference type="Pfam" id="PF01712">
    <property type="entry name" value="dNK"/>
    <property type="match status" value="1"/>
</dbReference>
<keyword evidence="2" id="KW-0547">Nucleotide-binding</keyword>
<dbReference type="InterPro" id="IPR002624">
    <property type="entry name" value="DCK/DGK"/>
</dbReference>
<dbReference type="Proteomes" id="UP000295611">
    <property type="component" value="Unassembled WGS sequence"/>
</dbReference>
<protein>
    <submittedName>
        <fullName evidence="4">Deoxyadenosine/deoxycytidine kinase</fullName>
    </submittedName>
</protein>
<keyword evidence="4" id="KW-0808">Transferase</keyword>
<keyword evidence="2" id="KW-0067">ATP-binding</keyword>
<reference evidence="4 5" key="1">
    <citation type="submission" date="2019-03" db="EMBL/GenBank/DDBJ databases">
        <title>Genomic Encyclopedia of Type Strains, Phase III (KMG-III): the genomes of soil and plant-associated and newly described type strains.</title>
        <authorList>
            <person name="Whitman W."/>
        </authorList>
    </citation>
    <scope>NUCLEOTIDE SEQUENCE [LARGE SCALE GENOMIC DNA]</scope>
    <source>
        <strain evidence="4 5">CECT 8976</strain>
    </source>
</reference>
<organism evidence="4 5">
    <name type="scientific">Paludibacterium purpuratum</name>
    <dbReference type="NCBI Taxonomy" id="1144873"/>
    <lineage>
        <taxon>Bacteria</taxon>
        <taxon>Pseudomonadati</taxon>
        <taxon>Pseudomonadota</taxon>
        <taxon>Betaproteobacteria</taxon>
        <taxon>Neisseriales</taxon>
        <taxon>Chromobacteriaceae</taxon>
        <taxon>Paludibacterium</taxon>
    </lineage>
</organism>
<dbReference type="PANTHER" id="PTHR10513:SF46">
    <property type="entry name" value="DEOXYGUANOSINE KINASE"/>
    <property type="match status" value="1"/>
</dbReference>
<comment type="caution">
    <text evidence="4">The sequence shown here is derived from an EMBL/GenBank/DDBJ whole genome shotgun (WGS) entry which is preliminary data.</text>
</comment>
<evidence type="ECO:0000259" key="3">
    <source>
        <dbReference type="Pfam" id="PF01712"/>
    </source>
</evidence>
<feature type="domain" description="Deoxynucleoside kinase" evidence="3">
    <location>
        <begin position="8"/>
        <end position="194"/>
    </location>
</feature>
<dbReference type="CDD" id="cd01673">
    <property type="entry name" value="dNK"/>
    <property type="match status" value="1"/>
</dbReference>
<gene>
    <name evidence="4" type="ORF">DFP86_102388</name>
</gene>
<feature type="binding site" evidence="2">
    <location>
        <begin position="137"/>
        <end position="141"/>
    </location>
    <ligand>
        <name>ATP</name>
        <dbReference type="ChEBI" id="CHEBI:30616"/>
    </ligand>
</feature>
<evidence type="ECO:0000313" key="4">
    <source>
        <dbReference type="EMBL" id="TDR82271.1"/>
    </source>
</evidence>
<sequence length="208" mass="23859">MNTKRYVVVEGPIGAGKSTLARRLAEHWGVRLVAEKPEENPFLPRFYSQFQHHALSAQLSFLLARRELARQMQQGDLMNQARVADFMFERDDLFAAINLDRDELALYRQLAGALAIEHPTPDLVIYLEASPETLVGRLAARTPNGFPDGYIKRVHEAYSQFFYDFDAAPLLIVNTDHLNLIDNQEDFDLLLRCISEMRGQRSYFNKSV</sequence>
<evidence type="ECO:0000256" key="2">
    <source>
        <dbReference type="PIRSR" id="PIRSR000705-3"/>
    </source>
</evidence>
<evidence type="ECO:0000256" key="1">
    <source>
        <dbReference type="PIRSR" id="PIRSR000705-1"/>
    </source>
</evidence>
<dbReference type="SUPFAM" id="SSF52540">
    <property type="entry name" value="P-loop containing nucleoside triphosphate hydrolases"/>
    <property type="match status" value="1"/>
</dbReference>
<evidence type="ECO:0000313" key="5">
    <source>
        <dbReference type="Proteomes" id="UP000295611"/>
    </source>
</evidence>
<dbReference type="EMBL" id="SNZP01000002">
    <property type="protein sequence ID" value="TDR82271.1"/>
    <property type="molecule type" value="Genomic_DNA"/>
</dbReference>
<dbReference type="InterPro" id="IPR027417">
    <property type="entry name" value="P-loop_NTPase"/>
</dbReference>
<dbReference type="InterPro" id="IPR050566">
    <property type="entry name" value="Deoxyribonucleoside_kinase"/>
</dbReference>
<feature type="active site" description="Proton acceptor" evidence="1">
    <location>
        <position position="85"/>
    </location>
</feature>
<dbReference type="InterPro" id="IPR031314">
    <property type="entry name" value="DNK_dom"/>
</dbReference>